<evidence type="ECO:0000256" key="6">
    <source>
        <dbReference type="ARBA" id="ARBA00022884"/>
    </source>
</evidence>
<dbReference type="PROSITE" id="PS50889">
    <property type="entry name" value="S4"/>
    <property type="match status" value="1"/>
</dbReference>
<comment type="catalytic activity">
    <reaction evidence="9 10">
        <text>tRNA(Tyr) + L-tyrosine + ATP = L-tyrosyl-tRNA(Tyr) + AMP + diphosphate + H(+)</text>
        <dbReference type="Rhea" id="RHEA:10220"/>
        <dbReference type="Rhea" id="RHEA-COMP:9706"/>
        <dbReference type="Rhea" id="RHEA-COMP:9707"/>
        <dbReference type="ChEBI" id="CHEBI:15378"/>
        <dbReference type="ChEBI" id="CHEBI:30616"/>
        <dbReference type="ChEBI" id="CHEBI:33019"/>
        <dbReference type="ChEBI" id="CHEBI:58315"/>
        <dbReference type="ChEBI" id="CHEBI:78442"/>
        <dbReference type="ChEBI" id="CHEBI:78536"/>
        <dbReference type="ChEBI" id="CHEBI:456215"/>
        <dbReference type="EC" id="6.1.1.1"/>
    </reaction>
</comment>
<keyword evidence="2 10" id="KW-0963">Cytoplasm</keyword>
<comment type="function">
    <text evidence="10">Catalyzes the attachment of tyrosine to tRNA(Tyr) in a two-step reaction: tyrosine is first activated by ATP to form Tyr-AMP and then transferred to the acceptor end of tRNA(Tyr).</text>
</comment>
<dbReference type="InterPro" id="IPR002307">
    <property type="entry name" value="Tyr-tRNA-ligase"/>
</dbReference>
<keyword evidence="3 10" id="KW-0436">Ligase</keyword>
<dbReference type="EMBL" id="MHMY01000002">
    <property type="protein sequence ID" value="OGZ36009.1"/>
    <property type="molecule type" value="Genomic_DNA"/>
</dbReference>
<dbReference type="SUPFAM" id="SSF55174">
    <property type="entry name" value="Alpha-L RNA-binding motif"/>
    <property type="match status" value="1"/>
</dbReference>
<dbReference type="Gene3D" id="1.10.240.10">
    <property type="entry name" value="Tyrosyl-Transfer RNA Synthetase"/>
    <property type="match status" value="1"/>
</dbReference>
<keyword evidence="6 11" id="KW-0694">RNA-binding</keyword>
<dbReference type="InterPro" id="IPR002942">
    <property type="entry name" value="S4_RNA-bd"/>
</dbReference>
<dbReference type="Proteomes" id="UP000176974">
    <property type="component" value="Unassembled WGS sequence"/>
</dbReference>
<dbReference type="InterPro" id="IPR024108">
    <property type="entry name" value="Tyr-tRNA-ligase_bac_2"/>
</dbReference>
<evidence type="ECO:0000256" key="2">
    <source>
        <dbReference type="ARBA" id="ARBA00022490"/>
    </source>
</evidence>
<dbReference type="FunFam" id="3.40.50.620:FF:000061">
    <property type="entry name" value="Tyrosine--tRNA ligase"/>
    <property type="match status" value="1"/>
</dbReference>
<dbReference type="InterPro" id="IPR002305">
    <property type="entry name" value="aa-tRNA-synth_Ic"/>
</dbReference>
<evidence type="ECO:0000256" key="5">
    <source>
        <dbReference type="ARBA" id="ARBA00022840"/>
    </source>
</evidence>
<dbReference type="Pfam" id="PF00579">
    <property type="entry name" value="tRNA-synt_1b"/>
    <property type="match status" value="1"/>
</dbReference>
<dbReference type="Pfam" id="PF01479">
    <property type="entry name" value="S4"/>
    <property type="match status" value="1"/>
</dbReference>
<evidence type="ECO:0000256" key="1">
    <source>
        <dbReference type="ARBA" id="ARBA00011738"/>
    </source>
</evidence>
<comment type="subcellular location">
    <subcellularLocation>
        <location evidence="10">Cytoplasm</location>
    </subcellularLocation>
</comment>
<feature type="binding site" evidence="10">
    <location>
        <position position="228"/>
    </location>
    <ligand>
        <name>ATP</name>
        <dbReference type="ChEBI" id="CHEBI:30616"/>
    </ligand>
</feature>
<feature type="short sequence motif" description="'HIGH' region" evidence="10">
    <location>
        <begin position="41"/>
        <end position="50"/>
    </location>
</feature>
<evidence type="ECO:0000256" key="3">
    <source>
        <dbReference type="ARBA" id="ARBA00022598"/>
    </source>
</evidence>
<comment type="subunit">
    <text evidence="1 10">Homodimer.</text>
</comment>
<evidence type="ECO:0000256" key="10">
    <source>
        <dbReference type="HAMAP-Rule" id="MF_02007"/>
    </source>
</evidence>
<dbReference type="InterPro" id="IPR024088">
    <property type="entry name" value="Tyr-tRNA-ligase_bac-type"/>
</dbReference>
<dbReference type="PRINTS" id="PR01040">
    <property type="entry name" value="TRNASYNTHTYR"/>
</dbReference>
<dbReference type="HAMAP" id="MF_02007">
    <property type="entry name" value="Tyr_tRNA_synth_type2"/>
    <property type="match status" value="1"/>
</dbReference>
<dbReference type="FunFam" id="3.10.290.10:FF:000022">
    <property type="entry name" value="Tyrosine--tRNA ligase"/>
    <property type="match status" value="1"/>
</dbReference>
<dbReference type="SMART" id="SM00363">
    <property type="entry name" value="S4"/>
    <property type="match status" value="1"/>
</dbReference>
<evidence type="ECO:0000256" key="11">
    <source>
        <dbReference type="PROSITE-ProRule" id="PRU00182"/>
    </source>
</evidence>
<proteinExistence type="inferred from homology"/>
<evidence type="ECO:0000256" key="8">
    <source>
        <dbReference type="ARBA" id="ARBA00023146"/>
    </source>
</evidence>
<dbReference type="NCBIfam" id="TIGR00234">
    <property type="entry name" value="tyrS"/>
    <property type="match status" value="1"/>
</dbReference>
<accession>A0A1G2FD63</accession>
<dbReference type="CDD" id="cd00165">
    <property type="entry name" value="S4"/>
    <property type="match status" value="1"/>
</dbReference>
<keyword evidence="7 10" id="KW-0648">Protein biosynthesis</keyword>
<evidence type="ECO:0000256" key="4">
    <source>
        <dbReference type="ARBA" id="ARBA00022741"/>
    </source>
</evidence>
<name>A0A1G2FD63_9BACT</name>
<dbReference type="InterPro" id="IPR014729">
    <property type="entry name" value="Rossmann-like_a/b/a_fold"/>
</dbReference>
<dbReference type="Gene3D" id="3.40.50.620">
    <property type="entry name" value="HUPs"/>
    <property type="match status" value="1"/>
</dbReference>
<evidence type="ECO:0000313" key="14">
    <source>
        <dbReference type="Proteomes" id="UP000176974"/>
    </source>
</evidence>
<dbReference type="SUPFAM" id="SSF52374">
    <property type="entry name" value="Nucleotidylyl transferase"/>
    <property type="match status" value="1"/>
</dbReference>
<dbReference type="Gene3D" id="3.10.290.10">
    <property type="entry name" value="RNA-binding S4 domain"/>
    <property type="match status" value="1"/>
</dbReference>
<reference evidence="13 14" key="1">
    <citation type="journal article" date="2016" name="Nat. Commun.">
        <title>Thousands of microbial genomes shed light on interconnected biogeochemical processes in an aquifer system.</title>
        <authorList>
            <person name="Anantharaman K."/>
            <person name="Brown C.T."/>
            <person name="Hug L.A."/>
            <person name="Sharon I."/>
            <person name="Castelle C.J."/>
            <person name="Probst A.J."/>
            <person name="Thomas B.C."/>
            <person name="Singh A."/>
            <person name="Wilkins M.J."/>
            <person name="Karaoz U."/>
            <person name="Brodie E.L."/>
            <person name="Williams K.H."/>
            <person name="Hubbard S.S."/>
            <person name="Banfield J.F."/>
        </authorList>
    </citation>
    <scope>NUCLEOTIDE SEQUENCE [LARGE SCALE GENOMIC DNA]</scope>
</reference>
<sequence length="396" mass="45120">MREDKIKTLLSKGVEEVIKRDSLEKKLRSGRKLRIKYGADPSAPDLHLGHSVCLWKLKEFQDLGHQVVFIIGDFTGLVGDPSGRDKTRPALSKEEIEKNAKTYFEQAGKILDIKKIEIVKNSQWFSKMDLAEFLKLAGQFTLARIIERDDFSQRLKKGIDIGFHETIYPLLQAYDSIMVRADVEVGGRDQKFNLLAGRELQKKMGRAEQDLMLFPLLIGTDGKKKMSKSLGNYIGLTESANEQYGKIMSISDDLIFHYFELCTRLSQGEIKELKKETDLGRLSFRHAKARLAKEIIALYHGAAVAQKAEKEFDKIFKNKELPSEMSEIIITDKIIPILDLLVKTKLAPSKSEAKRLVEQGGVKIDNQIIKDWRVEVQIKNGMIIQVGKRNFSRLKL</sequence>
<dbReference type="AlphaFoldDB" id="A0A1G2FD63"/>
<gene>
    <name evidence="10" type="primary">tyrS</name>
    <name evidence="13" type="ORF">A2815_00085</name>
</gene>
<evidence type="ECO:0000313" key="13">
    <source>
        <dbReference type="EMBL" id="OGZ36009.1"/>
    </source>
</evidence>
<dbReference type="PANTHER" id="PTHR11766:SF1">
    <property type="entry name" value="TYROSINE--TRNA LIGASE"/>
    <property type="match status" value="1"/>
</dbReference>
<keyword evidence="5 10" id="KW-0067">ATP-binding</keyword>
<evidence type="ECO:0000259" key="12">
    <source>
        <dbReference type="SMART" id="SM00363"/>
    </source>
</evidence>
<feature type="domain" description="RNA-binding S4" evidence="12">
    <location>
        <begin position="336"/>
        <end position="393"/>
    </location>
</feature>
<feature type="short sequence motif" description="'KMSKS' region" evidence="10">
    <location>
        <begin position="225"/>
        <end position="229"/>
    </location>
</feature>
<dbReference type="PROSITE" id="PS00178">
    <property type="entry name" value="AA_TRNA_LIGASE_I"/>
    <property type="match status" value="1"/>
</dbReference>
<dbReference type="EC" id="6.1.1.1" evidence="10"/>
<evidence type="ECO:0000256" key="7">
    <source>
        <dbReference type="ARBA" id="ARBA00022917"/>
    </source>
</evidence>
<dbReference type="GO" id="GO:0005829">
    <property type="term" value="C:cytosol"/>
    <property type="evidence" value="ECO:0007669"/>
    <property type="project" value="TreeGrafter"/>
</dbReference>
<dbReference type="GO" id="GO:0003723">
    <property type="term" value="F:RNA binding"/>
    <property type="evidence" value="ECO:0007669"/>
    <property type="project" value="UniProtKB-KW"/>
</dbReference>
<dbReference type="InterPro" id="IPR036986">
    <property type="entry name" value="S4_RNA-bd_sf"/>
</dbReference>
<protein>
    <recommendedName>
        <fullName evidence="10">Tyrosine--tRNA ligase</fullName>
        <ecNumber evidence="10">6.1.1.1</ecNumber>
    </recommendedName>
    <alternativeName>
        <fullName evidence="10">Tyrosyl-tRNA synthetase</fullName>
        <shortName evidence="10">TyrRS</shortName>
    </alternativeName>
</protein>
<dbReference type="GO" id="GO:0004831">
    <property type="term" value="F:tyrosine-tRNA ligase activity"/>
    <property type="evidence" value="ECO:0007669"/>
    <property type="project" value="UniProtKB-UniRule"/>
</dbReference>
<keyword evidence="8 10" id="KW-0030">Aminoacyl-tRNA synthetase</keyword>
<evidence type="ECO:0000256" key="9">
    <source>
        <dbReference type="ARBA" id="ARBA00048248"/>
    </source>
</evidence>
<organism evidence="13 14">
    <name type="scientific">Candidatus Portnoybacteria bacterium RIFCSPHIGHO2_01_FULL_40_12b</name>
    <dbReference type="NCBI Taxonomy" id="1801994"/>
    <lineage>
        <taxon>Bacteria</taxon>
        <taxon>Candidatus Portnoyibacteriota</taxon>
    </lineage>
</organism>
<dbReference type="GO" id="GO:0005524">
    <property type="term" value="F:ATP binding"/>
    <property type="evidence" value="ECO:0007669"/>
    <property type="project" value="UniProtKB-UniRule"/>
</dbReference>
<dbReference type="CDD" id="cd00805">
    <property type="entry name" value="TyrRS_core"/>
    <property type="match status" value="1"/>
</dbReference>
<comment type="caution">
    <text evidence="13">The sequence shown here is derived from an EMBL/GenBank/DDBJ whole genome shotgun (WGS) entry which is preliminary data.</text>
</comment>
<dbReference type="GO" id="GO:0006437">
    <property type="term" value="P:tyrosyl-tRNA aminoacylation"/>
    <property type="evidence" value="ECO:0007669"/>
    <property type="project" value="UniProtKB-UniRule"/>
</dbReference>
<keyword evidence="4 10" id="KW-0547">Nucleotide-binding</keyword>
<dbReference type="PANTHER" id="PTHR11766">
    <property type="entry name" value="TYROSYL-TRNA SYNTHETASE"/>
    <property type="match status" value="1"/>
</dbReference>
<comment type="similarity">
    <text evidence="10">Belongs to the class-I aminoacyl-tRNA synthetase family. TyrS type 2 subfamily.</text>
</comment>
<dbReference type="InterPro" id="IPR001412">
    <property type="entry name" value="aa-tRNA-synth_I_CS"/>
</dbReference>